<dbReference type="CDD" id="cd01320">
    <property type="entry name" value="ADA"/>
    <property type="match status" value="1"/>
</dbReference>
<dbReference type="KEGG" id="aji:C0Z10_03465"/>
<proteinExistence type="inferred from homology"/>
<evidence type="ECO:0000256" key="3">
    <source>
        <dbReference type="ARBA" id="ARBA00022833"/>
    </source>
</evidence>
<feature type="domain" description="Adenosine deaminase" evidence="5">
    <location>
        <begin position="12"/>
        <end position="340"/>
    </location>
</feature>
<comment type="function">
    <text evidence="4">Catalyzes the hydrolytic deamination of adenine to hypoxanthine. Plays an important role in the purine salvage pathway and in nitrogen catabolism.</text>
</comment>
<comment type="cofactor">
    <cofactor evidence="4">
        <name>Zn(2+)</name>
        <dbReference type="ChEBI" id="CHEBI:29105"/>
    </cofactor>
    <text evidence="4">Binds 1 zinc ion per subunit.</text>
</comment>
<feature type="binding site" evidence="4">
    <location>
        <position position="287"/>
    </location>
    <ligand>
        <name>substrate</name>
    </ligand>
</feature>
<dbReference type="EC" id="3.5.4.2" evidence="4"/>
<evidence type="ECO:0000313" key="6">
    <source>
        <dbReference type="EMBL" id="AZZ38967.1"/>
    </source>
</evidence>
<accession>A0A3Q9UD37</accession>
<comment type="catalytic activity">
    <reaction evidence="4">
        <text>adenine + H2O + H(+) = hypoxanthine + NH4(+)</text>
        <dbReference type="Rhea" id="RHEA:23688"/>
        <dbReference type="ChEBI" id="CHEBI:15377"/>
        <dbReference type="ChEBI" id="CHEBI:15378"/>
        <dbReference type="ChEBI" id="CHEBI:16708"/>
        <dbReference type="ChEBI" id="CHEBI:17368"/>
        <dbReference type="ChEBI" id="CHEBI:28938"/>
        <dbReference type="EC" id="3.5.4.2"/>
    </reaction>
</comment>
<dbReference type="HAMAP" id="MF_01962">
    <property type="entry name" value="Adenine_deaminase"/>
    <property type="match status" value="1"/>
</dbReference>
<dbReference type="GO" id="GO:0005829">
    <property type="term" value="C:cytosol"/>
    <property type="evidence" value="ECO:0007669"/>
    <property type="project" value="TreeGrafter"/>
</dbReference>
<reference evidence="7" key="1">
    <citation type="submission" date="2017-12" db="EMBL/GenBank/DDBJ databases">
        <title>Whole genome sequencing of Acidipropionibacterium jensenii strains JS279 and JS280.</title>
        <authorList>
            <person name="Deptula P."/>
            <person name="Laine P."/>
            <person name="Smolander O.-P."/>
            <person name="Paulin L."/>
            <person name="Auvinen P."/>
            <person name="Varmanen P."/>
        </authorList>
    </citation>
    <scope>NUCLEOTIDE SEQUENCE [LARGE SCALE GENOMIC DNA]</scope>
    <source>
        <strain evidence="7">JS280</strain>
    </source>
</reference>
<feature type="binding site" evidence="4">
    <location>
        <position position="286"/>
    </location>
    <ligand>
        <name>Zn(2+)</name>
        <dbReference type="ChEBI" id="CHEBI:29105"/>
        <note>catalytic</note>
    </ligand>
</feature>
<name>A0A3Q9UD37_9ACTN</name>
<comment type="similarity">
    <text evidence="4">Belongs to the metallo-dependent hydrolases superfamily. Adenosine and AMP deaminases family. Adenine deaminase type 2 subfamily.</text>
</comment>
<evidence type="ECO:0000256" key="2">
    <source>
        <dbReference type="ARBA" id="ARBA00022801"/>
    </source>
</evidence>
<dbReference type="GO" id="GO:0000034">
    <property type="term" value="F:adenine deaminase activity"/>
    <property type="evidence" value="ECO:0007669"/>
    <property type="project" value="UniProtKB-UniRule"/>
</dbReference>
<evidence type="ECO:0000313" key="7">
    <source>
        <dbReference type="Proteomes" id="UP000285875"/>
    </source>
</evidence>
<dbReference type="SUPFAM" id="SSF51556">
    <property type="entry name" value="Metallo-dependent hydrolases"/>
    <property type="match status" value="1"/>
</dbReference>
<dbReference type="GO" id="GO:0008270">
    <property type="term" value="F:zinc ion binding"/>
    <property type="evidence" value="ECO:0007669"/>
    <property type="project" value="UniProtKB-UniRule"/>
</dbReference>
<dbReference type="PANTHER" id="PTHR43114:SF7">
    <property type="entry name" value="ADENOSINE DEAMINASE DOMAIN-CONTAINING PROTEIN"/>
    <property type="match status" value="1"/>
</dbReference>
<dbReference type="Proteomes" id="UP000285875">
    <property type="component" value="Chromosome"/>
</dbReference>
<feature type="site" description="Important for catalytic activity" evidence="4">
    <location>
        <position position="222"/>
    </location>
</feature>
<dbReference type="GO" id="GO:0043103">
    <property type="term" value="P:hypoxanthine salvage"/>
    <property type="evidence" value="ECO:0007669"/>
    <property type="project" value="UniProtKB-UniRule"/>
</dbReference>
<dbReference type="EMBL" id="CP025570">
    <property type="protein sequence ID" value="AZZ38967.1"/>
    <property type="molecule type" value="Genomic_DNA"/>
</dbReference>
<dbReference type="Gene3D" id="3.20.20.140">
    <property type="entry name" value="Metal-dependent hydrolases"/>
    <property type="match status" value="1"/>
</dbReference>
<evidence type="ECO:0000256" key="1">
    <source>
        <dbReference type="ARBA" id="ARBA00022723"/>
    </source>
</evidence>
<evidence type="ECO:0000256" key="4">
    <source>
        <dbReference type="HAMAP-Rule" id="MF_01962"/>
    </source>
</evidence>
<dbReference type="Pfam" id="PF00962">
    <property type="entry name" value="A_deaminase"/>
    <property type="match status" value="1"/>
</dbReference>
<dbReference type="InterPro" id="IPR028892">
    <property type="entry name" value="ADE"/>
</dbReference>
<feature type="binding site" evidence="4">
    <location>
        <position position="19"/>
    </location>
    <ligand>
        <name>Zn(2+)</name>
        <dbReference type="ChEBI" id="CHEBI:29105"/>
        <note>catalytic</note>
    </ligand>
</feature>
<feature type="binding site" evidence="4">
    <location>
        <position position="17"/>
    </location>
    <ligand>
        <name>Zn(2+)</name>
        <dbReference type="ChEBI" id="CHEBI:29105"/>
        <note>catalytic</note>
    </ligand>
</feature>
<keyword evidence="2 4" id="KW-0378">Hydrolase</keyword>
<dbReference type="GO" id="GO:0006146">
    <property type="term" value="P:adenine catabolic process"/>
    <property type="evidence" value="ECO:0007669"/>
    <property type="project" value="UniProtKB-UniRule"/>
</dbReference>
<keyword evidence="4" id="KW-0546">Nucleotide metabolism</keyword>
<dbReference type="PANTHER" id="PTHR43114">
    <property type="entry name" value="ADENINE DEAMINASE"/>
    <property type="match status" value="1"/>
</dbReference>
<dbReference type="InterPro" id="IPR001365">
    <property type="entry name" value="A_deaminase_dom"/>
</dbReference>
<dbReference type="AlphaFoldDB" id="A0A3Q9UD37"/>
<keyword evidence="1 4" id="KW-0479">Metal-binding</keyword>
<dbReference type="RefSeq" id="WP_097798470.1">
    <property type="nucleotide sequence ID" value="NZ_CP025570.1"/>
</dbReference>
<keyword evidence="3 4" id="KW-0862">Zinc</keyword>
<sequence>MSTDREFITGLPKAELHLHLEGTLEPELKLELARRNGVDIGQTQIDEIRASYTFTDLTSFLAVYYPAMQVLVTEQDFHDLAIGYLRRAAADGVVHAEMFFDPQAHTDRGVAFSTVIDGLWSAVQEAPDLGVDASLIMCFLRDLSAESAMETLEASLPYRDRIVGVGLDSDERDNPPEKFAEVFARAREAGYRLTMHCDIDQADSIGHIGTVVHQIGVSRIDHGTNIVEDPQLVDEVRRRGIGLTCCPISNSFVTLNSTPTSSEPMMKGREIVDLLRDGVKVSLASDDPAYFGGYLVDNFLALSEEMDLSREDLVQLARNSLEISWLDESRKAELLGRLDEYAAR</sequence>
<dbReference type="GO" id="GO:0009117">
    <property type="term" value="P:nucleotide metabolic process"/>
    <property type="evidence" value="ECO:0007669"/>
    <property type="project" value="UniProtKB-KW"/>
</dbReference>
<organism evidence="6 7">
    <name type="scientific">Acidipropionibacterium jensenii</name>
    <dbReference type="NCBI Taxonomy" id="1749"/>
    <lineage>
        <taxon>Bacteria</taxon>
        <taxon>Bacillati</taxon>
        <taxon>Actinomycetota</taxon>
        <taxon>Actinomycetes</taxon>
        <taxon>Propionibacteriales</taxon>
        <taxon>Propionibacteriaceae</taxon>
        <taxon>Acidipropionibacterium</taxon>
    </lineage>
</organism>
<comment type="caution">
    <text evidence="4">Lacks conserved residue(s) required for the propagation of feature annotation.</text>
</comment>
<evidence type="ECO:0000259" key="5">
    <source>
        <dbReference type="Pfam" id="PF00962"/>
    </source>
</evidence>
<gene>
    <name evidence="6" type="primary">add</name>
    <name evidence="6" type="ORF">C0Z10_03465</name>
</gene>
<dbReference type="NCBIfam" id="TIGR01430">
    <property type="entry name" value="aden_deam"/>
    <property type="match status" value="1"/>
</dbReference>
<feature type="binding site" evidence="4">
    <location>
        <position position="196"/>
    </location>
    <ligand>
        <name>Zn(2+)</name>
        <dbReference type="ChEBI" id="CHEBI:29105"/>
        <note>catalytic</note>
    </ligand>
</feature>
<dbReference type="InterPro" id="IPR032466">
    <property type="entry name" value="Metal_Hydrolase"/>
</dbReference>
<protein>
    <recommendedName>
        <fullName evidence="4">Adenine deaminase</fullName>
        <shortName evidence="4">ADE</shortName>
        <ecNumber evidence="4">3.5.4.2</ecNumber>
    </recommendedName>
    <alternativeName>
        <fullName evidence="4">Adenine aminohydrolase</fullName>
        <shortName evidence="4">AAH</shortName>
    </alternativeName>
</protein>
<dbReference type="InterPro" id="IPR006330">
    <property type="entry name" value="Ado/ade_deaminase"/>
</dbReference>